<dbReference type="GO" id="GO:0005576">
    <property type="term" value="C:extracellular region"/>
    <property type="evidence" value="ECO:0007669"/>
    <property type="project" value="UniProtKB-SubCell"/>
</dbReference>
<proteinExistence type="predicted"/>
<dbReference type="SMART" id="SM00257">
    <property type="entry name" value="LysM"/>
    <property type="match status" value="3"/>
</dbReference>
<protein>
    <recommendedName>
        <fullName evidence="3">LysM domain-containing protein</fullName>
    </recommendedName>
</protein>
<sequence>MVRTHTVVPRETLWALALRYYADADLYHLIAAASGIPNPNVLSVGQKLIMPDFTRYTVVSGDTLSGVAQRFYGDAQLDWLIARASGIADPNAINVGQQLIIPEVTRYTIAPGDTLASLAQHFYGDSSFYRLIATVNNIANPNLINPGRVLVIFAGRSDGFGLRIVERNENDPRLWYYRFQTAAIGWNPGVNVLLPDGYRTSGLTYPVLYMLHGGAADFRQFDFLGIRDLTAGKPIIVVMPDGGQAGWYCNPVGSFVGPRNWETFHMAQLIPWIDANFRTFAEYDGRAVGGFSMGGFGALKYTAKYYGHFASTSSHSGPASLRRDGGLVVHWANLSSAVVELGGATVYGVPWDEARVSADNPVERIESYRNKRIFLVAGTSPDPVNWFDTVQETQVLAGQREFRQKLDEAGIPYEAHEVPGGHVFRPEMFVRDLDGIIARLRPASAAASASVAGPGADAPTD</sequence>
<reference evidence="4" key="3">
    <citation type="submission" date="2020-02" db="EMBL/GenBank/DDBJ databases">
        <authorList>
            <person name="Matsumoto Y."/>
            <person name="Motooka D."/>
            <person name="Nakamura S."/>
        </authorList>
    </citation>
    <scope>NUCLEOTIDE SEQUENCE</scope>
    <source>
        <strain evidence="4">JCM 6377</strain>
    </source>
</reference>
<dbReference type="Pfam" id="PF00756">
    <property type="entry name" value="Esterase"/>
    <property type="match status" value="1"/>
</dbReference>
<dbReference type="EMBL" id="PDCP01000067">
    <property type="protein sequence ID" value="PEG34360.1"/>
    <property type="molecule type" value="Genomic_DNA"/>
</dbReference>
<feature type="domain" description="LysM" evidence="3">
    <location>
        <begin position="54"/>
        <end position="101"/>
    </location>
</feature>
<accession>A0A2A7MS33</accession>
<reference evidence="5 6" key="1">
    <citation type="submission" date="2017-10" db="EMBL/GenBank/DDBJ databases">
        <title>The new phylogeny of genus Mycobacterium.</title>
        <authorList>
            <person name="Tortoli E."/>
            <person name="Trovato A."/>
            <person name="Cirillo D.M."/>
        </authorList>
    </citation>
    <scope>NUCLEOTIDE SEQUENCE [LARGE SCALE GENOMIC DNA]</scope>
    <source>
        <strain evidence="5 6">CCUG37673</strain>
    </source>
</reference>
<evidence type="ECO:0000313" key="4">
    <source>
        <dbReference type="EMBL" id="GFG52343.1"/>
    </source>
</evidence>
<gene>
    <name evidence="5" type="ORF">CQY20_25890</name>
    <name evidence="4" type="ORF">MAGR_37840</name>
</gene>
<feature type="domain" description="LysM" evidence="3">
    <location>
        <begin position="3"/>
        <end position="50"/>
    </location>
</feature>
<dbReference type="PANTHER" id="PTHR48098:SF1">
    <property type="entry name" value="DIACYLGLYCEROL ACYLTRANSFERASE_MYCOLYLTRANSFERASE AG85A"/>
    <property type="match status" value="1"/>
</dbReference>
<dbReference type="SUPFAM" id="SSF53474">
    <property type="entry name" value="alpha/beta-Hydrolases"/>
    <property type="match status" value="1"/>
</dbReference>
<dbReference type="Proteomes" id="UP000220914">
    <property type="component" value="Unassembled WGS sequence"/>
</dbReference>
<dbReference type="Proteomes" id="UP000465302">
    <property type="component" value="Unassembled WGS sequence"/>
</dbReference>
<dbReference type="CDD" id="cd00118">
    <property type="entry name" value="LysM"/>
    <property type="match status" value="3"/>
</dbReference>
<evidence type="ECO:0000256" key="2">
    <source>
        <dbReference type="ARBA" id="ARBA00022525"/>
    </source>
</evidence>
<dbReference type="SUPFAM" id="SSF54106">
    <property type="entry name" value="LysM domain"/>
    <property type="match status" value="2"/>
</dbReference>
<name>A0A2A7MS33_MYCAG</name>
<dbReference type="InterPro" id="IPR018392">
    <property type="entry name" value="LysM"/>
</dbReference>
<reference evidence="4 7" key="2">
    <citation type="journal article" date="2019" name="Emerg. Microbes Infect.">
        <title>Comprehensive subspecies identification of 175 nontuberculous mycobacteria species based on 7547 genomic profiles.</title>
        <authorList>
            <person name="Matsumoto Y."/>
            <person name="Kinjo T."/>
            <person name="Motooka D."/>
            <person name="Nabeya D."/>
            <person name="Jung N."/>
            <person name="Uechi K."/>
            <person name="Horii T."/>
            <person name="Iida T."/>
            <person name="Fujita J."/>
            <person name="Nakamura S."/>
        </authorList>
    </citation>
    <scope>NUCLEOTIDE SEQUENCE [LARGE SCALE GENOMIC DNA]</scope>
    <source>
        <strain evidence="4 7">JCM 6377</strain>
    </source>
</reference>
<dbReference type="EMBL" id="BLKS01000001">
    <property type="protein sequence ID" value="GFG52343.1"/>
    <property type="molecule type" value="Genomic_DNA"/>
</dbReference>
<dbReference type="PROSITE" id="PS51782">
    <property type="entry name" value="LYSM"/>
    <property type="match status" value="3"/>
</dbReference>
<evidence type="ECO:0000313" key="7">
    <source>
        <dbReference type="Proteomes" id="UP000465302"/>
    </source>
</evidence>
<dbReference type="InterPro" id="IPR000801">
    <property type="entry name" value="Esterase-like"/>
</dbReference>
<evidence type="ECO:0000259" key="3">
    <source>
        <dbReference type="PROSITE" id="PS51782"/>
    </source>
</evidence>
<dbReference type="Gene3D" id="3.10.350.10">
    <property type="entry name" value="LysM domain"/>
    <property type="match status" value="3"/>
</dbReference>
<dbReference type="InterPro" id="IPR050583">
    <property type="entry name" value="Mycobacterial_A85_antigen"/>
</dbReference>
<dbReference type="RefSeq" id="WP_097942930.1">
    <property type="nucleotide sequence ID" value="NZ_BLKS01000001.1"/>
</dbReference>
<keyword evidence="6" id="KW-1185">Reference proteome</keyword>
<dbReference type="PANTHER" id="PTHR48098">
    <property type="entry name" value="ENTEROCHELIN ESTERASE-RELATED"/>
    <property type="match status" value="1"/>
</dbReference>
<dbReference type="Gene3D" id="3.40.50.1820">
    <property type="entry name" value="alpha/beta hydrolase"/>
    <property type="match status" value="1"/>
</dbReference>
<comment type="caution">
    <text evidence="5">The sequence shown here is derived from an EMBL/GenBank/DDBJ whole genome shotgun (WGS) entry which is preliminary data.</text>
</comment>
<dbReference type="GO" id="GO:0016747">
    <property type="term" value="F:acyltransferase activity, transferring groups other than amino-acyl groups"/>
    <property type="evidence" value="ECO:0007669"/>
    <property type="project" value="TreeGrafter"/>
</dbReference>
<dbReference type="OrthoDB" id="4527292at2"/>
<keyword evidence="2" id="KW-0964">Secreted</keyword>
<dbReference type="Pfam" id="PF01476">
    <property type="entry name" value="LysM"/>
    <property type="match status" value="3"/>
</dbReference>
<feature type="domain" description="LysM" evidence="3">
    <location>
        <begin position="105"/>
        <end position="152"/>
    </location>
</feature>
<evidence type="ECO:0000256" key="1">
    <source>
        <dbReference type="ARBA" id="ARBA00004613"/>
    </source>
</evidence>
<dbReference type="InterPro" id="IPR029058">
    <property type="entry name" value="AB_hydrolase_fold"/>
</dbReference>
<dbReference type="InterPro" id="IPR036779">
    <property type="entry name" value="LysM_dom_sf"/>
</dbReference>
<organism evidence="5 6">
    <name type="scientific">Mycolicibacterium agri</name>
    <name type="common">Mycobacterium agri</name>
    <dbReference type="NCBI Taxonomy" id="36811"/>
    <lineage>
        <taxon>Bacteria</taxon>
        <taxon>Bacillati</taxon>
        <taxon>Actinomycetota</taxon>
        <taxon>Actinomycetes</taxon>
        <taxon>Mycobacteriales</taxon>
        <taxon>Mycobacteriaceae</taxon>
        <taxon>Mycolicibacterium</taxon>
    </lineage>
</organism>
<comment type="subcellular location">
    <subcellularLocation>
        <location evidence="1">Secreted</location>
    </subcellularLocation>
</comment>
<dbReference type="AlphaFoldDB" id="A0A2A7MS33"/>
<evidence type="ECO:0000313" key="6">
    <source>
        <dbReference type="Proteomes" id="UP000220914"/>
    </source>
</evidence>
<evidence type="ECO:0000313" key="5">
    <source>
        <dbReference type="EMBL" id="PEG34360.1"/>
    </source>
</evidence>